<sequence>MQEFTGLLRNFGQKKARQVTGFIAIVVFSLVA</sequence>
<accession>C7LNV5</accession>
<proteinExistence type="predicted"/>
<gene>
    <name evidence="1" type="ordered locus">Dbac_2094</name>
</gene>
<dbReference type="EMBL" id="CP001629">
    <property type="protein sequence ID" value="ACU90179.1"/>
    <property type="molecule type" value="Genomic_DNA"/>
</dbReference>
<dbReference type="AlphaFoldDB" id="C7LNV5"/>
<protein>
    <submittedName>
        <fullName evidence="1">Uncharacterized protein</fullName>
    </submittedName>
</protein>
<name>C7LNV5_DESBD</name>
<dbReference type="HOGENOM" id="CLU_3389093_0_0_7"/>
<organism evidence="1 2">
    <name type="scientific">Desulfomicrobium baculatum (strain DSM 4028 / VKM B-1378 / X)</name>
    <name type="common">Desulfovibrio baculatus</name>
    <dbReference type="NCBI Taxonomy" id="525897"/>
    <lineage>
        <taxon>Bacteria</taxon>
        <taxon>Pseudomonadati</taxon>
        <taxon>Thermodesulfobacteriota</taxon>
        <taxon>Desulfovibrionia</taxon>
        <taxon>Desulfovibrionales</taxon>
        <taxon>Desulfomicrobiaceae</taxon>
        <taxon>Desulfomicrobium</taxon>
    </lineage>
</organism>
<evidence type="ECO:0000313" key="2">
    <source>
        <dbReference type="Proteomes" id="UP000002216"/>
    </source>
</evidence>
<dbReference type="Proteomes" id="UP000002216">
    <property type="component" value="Chromosome"/>
</dbReference>
<reference evidence="1 2" key="1">
    <citation type="journal article" date="2009" name="Stand. Genomic Sci.">
        <title>Complete genome sequence of Desulfomicrobium baculatum type strain (X).</title>
        <authorList>
            <person name="Copeland A."/>
            <person name="Spring S."/>
            <person name="Goker M."/>
            <person name="Schneider S."/>
            <person name="Lapidus A."/>
            <person name="Del Rio T.G."/>
            <person name="Tice H."/>
            <person name="Cheng J.F."/>
            <person name="Chen F."/>
            <person name="Nolan M."/>
            <person name="Bruce D."/>
            <person name="Goodwin L."/>
            <person name="Pitluck S."/>
            <person name="Ivanova N."/>
            <person name="Mavrommatis K."/>
            <person name="Ovchinnikova G."/>
            <person name="Pati A."/>
            <person name="Chen A."/>
            <person name="Palaniappan K."/>
            <person name="Land M."/>
            <person name="Hauser L."/>
            <person name="Chang Y.J."/>
            <person name="Jeffries C.C."/>
            <person name="Meincke L."/>
            <person name="Sims D."/>
            <person name="Brettin T."/>
            <person name="Detter J.C."/>
            <person name="Han C."/>
            <person name="Chain P."/>
            <person name="Bristow J."/>
            <person name="Eisen J.A."/>
            <person name="Markowitz V."/>
            <person name="Hugenholtz P."/>
            <person name="Kyrpides N.C."/>
            <person name="Klenk H.P."/>
            <person name="Lucas S."/>
        </authorList>
    </citation>
    <scope>NUCLEOTIDE SEQUENCE [LARGE SCALE GENOMIC DNA]</scope>
    <source>
        <strain evidence="2">DSM 4028 / VKM B-1378 / X</strain>
    </source>
</reference>
<keyword evidence="2" id="KW-1185">Reference proteome</keyword>
<dbReference type="KEGG" id="dba:Dbac_2094"/>
<evidence type="ECO:0000313" key="1">
    <source>
        <dbReference type="EMBL" id="ACU90179.1"/>
    </source>
</evidence>